<gene>
    <name evidence="2" type="ORF">CFAM422_010806</name>
</gene>
<dbReference type="AlphaFoldDB" id="A0A9P4X725"/>
<organism evidence="2 3">
    <name type="scientific">Trichoderma lentiforme</name>
    <dbReference type="NCBI Taxonomy" id="1567552"/>
    <lineage>
        <taxon>Eukaryota</taxon>
        <taxon>Fungi</taxon>
        <taxon>Dikarya</taxon>
        <taxon>Ascomycota</taxon>
        <taxon>Pezizomycotina</taxon>
        <taxon>Sordariomycetes</taxon>
        <taxon>Hypocreomycetidae</taxon>
        <taxon>Hypocreales</taxon>
        <taxon>Hypocreaceae</taxon>
        <taxon>Trichoderma</taxon>
    </lineage>
</organism>
<proteinExistence type="predicted"/>
<evidence type="ECO:0000313" key="2">
    <source>
        <dbReference type="EMBL" id="KAF3062534.1"/>
    </source>
</evidence>
<feature type="compositionally biased region" description="Polar residues" evidence="1">
    <location>
        <begin position="33"/>
        <end position="42"/>
    </location>
</feature>
<feature type="compositionally biased region" description="Basic and acidic residues" evidence="1">
    <location>
        <begin position="21"/>
        <end position="32"/>
    </location>
</feature>
<feature type="region of interest" description="Disordered" evidence="1">
    <location>
        <begin position="92"/>
        <end position="112"/>
    </location>
</feature>
<dbReference type="EMBL" id="QLNT01000021">
    <property type="protein sequence ID" value="KAF3062534.1"/>
    <property type="molecule type" value="Genomic_DNA"/>
</dbReference>
<feature type="compositionally biased region" description="Low complexity" evidence="1">
    <location>
        <begin position="1"/>
        <end position="19"/>
    </location>
</feature>
<dbReference type="Proteomes" id="UP000801864">
    <property type="component" value="Unassembled WGS sequence"/>
</dbReference>
<sequence>MPQAPTNEAAEVQEVAETAEVTDHNTTVERPRQSTQNKQRLNYKTLDGGNRRKRAGITIHEEIRYREEDQILEEKKRLLVFTTIKVIQQLNKRSSLPRNWHETKKKSDYHQR</sequence>
<comment type="caution">
    <text evidence="2">The sequence shown here is derived from an EMBL/GenBank/DDBJ whole genome shotgun (WGS) entry which is preliminary data.</text>
</comment>
<keyword evidence="3" id="KW-1185">Reference proteome</keyword>
<name>A0A9P4X725_9HYPO</name>
<evidence type="ECO:0000256" key="1">
    <source>
        <dbReference type="SAM" id="MobiDB-lite"/>
    </source>
</evidence>
<feature type="region of interest" description="Disordered" evidence="1">
    <location>
        <begin position="1"/>
        <end position="49"/>
    </location>
</feature>
<protein>
    <submittedName>
        <fullName evidence="2">Uncharacterized protein</fullName>
    </submittedName>
</protein>
<evidence type="ECO:0000313" key="3">
    <source>
        <dbReference type="Proteomes" id="UP000801864"/>
    </source>
</evidence>
<reference evidence="2 3" key="1">
    <citation type="submission" date="2018-06" db="EMBL/GenBank/DDBJ databases">
        <title>Genome analysis of cellulolytic fungus Trichoderma lentiforme CFAM-422.</title>
        <authorList>
            <person name="Steindorff A.S."/>
            <person name="Formighieri E.F."/>
            <person name="Midorikawa G.E.O."/>
            <person name="Tamietti M.S."/>
            <person name="Ramos E.Z."/>
            <person name="Silva A.S."/>
            <person name="Bon E.P.S."/>
            <person name="Mendes T.D."/>
            <person name="Damaso M.C.T."/>
            <person name="Favaro L.C.L."/>
        </authorList>
    </citation>
    <scope>NUCLEOTIDE SEQUENCE [LARGE SCALE GENOMIC DNA]</scope>
    <source>
        <strain evidence="2 3">CFAM-422</strain>
    </source>
</reference>
<feature type="compositionally biased region" description="Basic and acidic residues" evidence="1">
    <location>
        <begin position="99"/>
        <end position="112"/>
    </location>
</feature>
<accession>A0A9P4X725</accession>